<comment type="caution">
    <text evidence="3">The sequence shown here is derived from an EMBL/GenBank/DDBJ whole genome shotgun (WGS) entry which is preliminary data.</text>
</comment>
<sequence length="311" mass="33216">MRTSRRRPAAGAVALLLLFSLLSLSDQLSPSRSTAAAAAASRAPVMLVHGYNNRPGGCQGINLDTYWGNATTQLTSRAGVAPADVIPVSYYSCDRGGVDITGSGPGTNYPVTKTSGIQKLRAGHSSDTPITRIAQDLAWFIHNQFTRKGRPVRAVGHSMGGLVIREALRRVQAGDPRFPGKIDVPVVLTISTPHKGWADTSCKETTQCAEMTPGSRFLANLQKNRAPQGVRGTKWWAMATRGELISGLSTVPCDAIPTGSATAVAGVRVVYTDPCYRHSAYLHDDSQKRDAQGSTALGGRHSLAFMVYVLR</sequence>
<evidence type="ECO:0000259" key="2">
    <source>
        <dbReference type="Pfam" id="PF05057"/>
    </source>
</evidence>
<feature type="signal peptide" evidence="1">
    <location>
        <begin position="1"/>
        <end position="25"/>
    </location>
</feature>
<feature type="chain" id="PRO_5039188006" description="DUF676 domain-containing protein" evidence="1">
    <location>
        <begin position="26"/>
        <end position="311"/>
    </location>
</feature>
<dbReference type="InterPro" id="IPR007751">
    <property type="entry name" value="DUF676_lipase-like"/>
</dbReference>
<dbReference type="AlphaFoldDB" id="A0A5B1M8K7"/>
<organism evidence="3 4">
    <name type="scientific">Nocardioides antri</name>
    <dbReference type="NCBI Taxonomy" id="2607659"/>
    <lineage>
        <taxon>Bacteria</taxon>
        <taxon>Bacillati</taxon>
        <taxon>Actinomycetota</taxon>
        <taxon>Actinomycetes</taxon>
        <taxon>Propionibacteriales</taxon>
        <taxon>Nocardioidaceae</taxon>
        <taxon>Nocardioides</taxon>
    </lineage>
</organism>
<evidence type="ECO:0000313" key="4">
    <source>
        <dbReference type="Proteomes" id="UP000324351"/>
    </source>
</evidence>
<gene>
    <name evidence="3" type="ORF">F0U47_01225</name>
</gene>
<feature type="domain" description="DUF676" evidence="2">
    <location>
        <begin position="152"/>
        <end position="198"/>
    </location>
</feature>
<evidence type="ECO:0000256" key="1">
    <source>
        <dbReference type="SAM" id="SignalP"/>
    </source>
</evidence>
<dbReference type="EMBL" id="VUJW01000001">
    <property type="protein sequence ID" value="KAA1428868.1"/>
    <property type="molecule type" value="Genomic_DNA"/>
</dbReference>
<dbReference type="Gene3D" id="3.40.50.1820">
    <property type="entry name" value="alpha/beta hydrolase"/>
    <property type="match status" value="1"/>
</dbReference>
<protein>
    <recommendedName>
        <fullName evidence="2">DUF676 domain-containing protein</fullName>
    </recommendedName>
</protein>
<evidence type="ECO:0000313" key="3">
    <source>
        <dbReference type="EMBL" id="KAA1428868.1"/>
    </source>
</evidence>
<dbReference type="Pfam" id="PF05057">
    <property type="entry name" value="DUF676"/>
    <property type="match status" value="1"/>
</dbReference>
<keyword evidence="1" id="KW-0732">Signal</keyword>
<dbReference type="SUPFAM" id="SSF53474">
    <property type="entry name" value="alpha/beta-Hydrolases"/>
    <property type="match status" value="1"/>
</dbReference>
<name>A0A5B1M8K7_9ACTN</name>
<dbReference type="InterPro" id="IPR029058">
    <property type="entry name" value="AB_hydrolase_fold"/>
</dbReference>
<accession>A0A5B1M8K7</accession>
<reference evidence="3 4" key="1">
    <citation type="submission" date="2019-09" db="EMBL/GenBank/DDBJ databases">
        <title>Nocardioides panacisoli sp. nov., isolated from the soil of a ginseng field.</title>
        <authorList>
            <person name="Cho C."/>
        </authorList>
    </citation>
    <scope>NUCLEOTIDE SEQUENCE [LARGE SCALE GENOMIC DNA]</scope>
    <source>
        <strain evidence="3 4">BN140041</strain>
    </source>
</reference>
<dbReference type="RefSeq" id="WP_149748490.1">
    <property type="nucleotide sequence ID" value="NZ_VUJW01000001.1"/>
</dbReference>
<proteinExistence type="predicted"/>
<reference evidence="3 4" key="2">
    <citation type="submission" date="2019-09" db="EMBL/GenBank/DDBJ databases">
        <authorList>
            <person name="Jin C."/>
        </authorList>
    </citation>
    <scope>NUCLEOTIDE SEQUENCE [LARGE SCALE GENOMIC DNA]</scope>
    <source>
        <strain evidence="3 4">BN140041</strain>
    </source>
</reference>
<dbReference type="Proteomes" id="UP000324351">
    <property type="component" value="Unassembled WGS sequence"/>
</dbReference>
<keyword evidence="4" id="KW-1185">Reference proteome</keyword>